<comment type="caution">
    <text evidence="4">The sequence shown here is derived from an EMBL/GenBank/DDBJ whole genome shotgun (WGS) entry which is preliminary data.</text>
</comment>
<dbReference type="Pfam" id="PF00440">
    <property type="entry name" value="TetR_N"/>
    <property type="match status" value="1"/>
</dbReference>
<feature type="domain" description="HTH tetR-type" evidence="3">
    <location>
        <begin position="16"/>
        <end position="76"/>
    </location>
</feature>
<dbReference type="SUPFAM" id="SSF46689">
    <property type="entry name" value="Homeodomain-like"/>
    <property type="match status" value="1"/>
</dbReference>
<evidence type="ECO:0000259" key="3">
    <source>
        <dbReference type="PROSITE" id="PS50977"/>
    </source>
</evidence>
<feature type="DNA-binding region" description="H-T-H motif" evidence="2">
    <location>
        <begin position="39"/>
        <end position="58"/>
    </location>
</feature>
<dbReference type="PROSITE" id="PS50977">
    <property type="entry name" value="HTH_TETR_2"/>
    <property type="match status" value="1"/>
</dbReference>
<name>A0A8J3M3N0_9MICO</name>
<keyword evidence="1 2" id="KW-0238">DNA-binding</keyword>
<evidence type="ECO:0000256" key="1">
    <source>
        <dbReference type="ARBA" id="ARBA00023125"/>
    </source>
</evidence>
<dbReference type="InterPro" id="IPR009057">
    <property type="entry name" value="Homeodomain-like_sf"/>
</dbReference>
<keyword evidence="5" id="KW-1185">Reference proteome</keyword>
<dbReference type="AlphaFoldDB" id="A0A8J3M3N0"/>
<dbReference type="Proteomes" id="UP000617531">
    <property type="component" value="Unassembled WGS sequence"/>
</dbReference>
<reference evidence="4" key="1">
    <citation type="journal article" date="2014" name="Int. J. Syst. Evol. Microbiol.">
        <title>Complete genome sequence of Corynebacterium casei LMG S-19264T (=DSM 44701T), isolated from a smear-ripened cheese.</title>
        <authorList>
            <consortium name="US DOE Joint Genome Institute (JGI-PGF)"/>
            <person name="Walter F."/>
            <person name="Albersmeier A."/>
            <person name="Kalinowski J."/>
            <person name="Ruckert C."/>
        </authorList>
    </citation>
    <scope>NUCLEOTIDE SEQUENCE</scope>
    <source>
        <strain evidence="4">CGMCC 1.16548</strain>
    </source>
</reference>
<dbReference type="Gene3D" id="1.10.357.10">
    <property type="entry name" value="Tetracycline Repressor, domain 2"/>
    <property type="match status" value="1"/>
</dbReference>
<gene>
    <name evidence="4" type="ORF">GCM10011600_12390</name>
</gene>
<reference evidence="4" key="2">
    <citation type="submission" date="2020-09" db="EMBL/GenBank/DDBJ databases">
        <authorList>
            <person name="Sun Q."/>
            <person name="Zhou Y."/>
        </authorList>
    </citation>
    <scope>NUCLEOTIDE SEQUENCE</scope>
    <source>
        <strain evidence="4">CGMCC 1.16548</strain>
    </source>
</reference>
<proteinExistence type="predicted"/>
<organism evidence="4 5">
    <name type="scientific">Pseudolysinimonas yzui</name>
    <dbReference type="NCBI Taxonomy" id="2708254"/>
    <lineage>
        <taxon>Bacteria</taxon>
        <taxon>Bacillati</taxon>
        <taxon>Actinomycetota</taxon>
        <taxon>Actinomycetes</taxon>
        <taxon>Micrococcales</taxon>
        <taxon>Microbacteriaceae</taxon>
        <taxon>Pseudolysinimonas</taxon>
    </lineage>
</organism>
<accession>A0A8J3M3N0</accession>
<evidence type="ECO:0000256" key="2">
    <source>
        <dbReference type="PROSITE-ProRule" id="PRU00335"/>
    </source>
</evidence>
<dbReference type="GO" id="GO:0003677">
    <property type="term" value="F:DNA binding"/>
    <property type="evidence" value="ECO:0007669"/>
    <property type="project" value="UniProtKB-UniRule"/>
</dbReference>
<sequence>MPAGSGMLEPQQARSRESLARVLDATLDLLVERRDSSLTIAEVSDRSRVSVGSIYARFDGKSAIVRAVQERELDRIDARTKTAFETAVHAERAFEENVRALVSARVTILASEAPIISALMLSAYRDSTLVARGRESALLAQGWFVAALARACTENGSPVTAARVEWCDEIVYSLASRHLGLGIGADFRPDRTFSASQLVEELTSTVLALLPVEDHVASRVDR</sequence>
<evidence type="ECO:0000313" key="4">
    <source>
        <dbReference type="EMBL" id="GHF13112.1"/>
    </source>
</evidence>
<protein>
    <recommendedName>
        <fullName evidence="3">HTH tetR-type domain-containing protein</fullName>
    </recommendedName>
</protein>
<evidence type="ECO:0000313" key="5">
    <source>
        <dbReference type="Proteomes" id="UP000617531"/>
    </source>
</evidence>
<dbReference type="RefSeq" id="WP_191282608.1">
    <property type="nucleotide sequence ID" value="NZ_BNAI01000002.1"/>
</dbReference>
<dbReference type="EMBL" id="BNAI01000002">
    <property type="protein sequence ID" value="GHF13112.1"/>
    <property type="molecule type" value="Genomic_DNA"/>
</dbReference>
<dbReference type="InterPro" id="IPR001647">
    <property type="entry name" value="HTH_TetR"/>
</dbReference>